<reference evidence="1 2" key="1">
    <citation type="submission" date="2019-09" db="EMBL/GenBank/DDBJ databases">
        <title>A chromosome-level genome assembly of the Chinese tupelo Nyssa sinensis.</title>
        <authorList>
            <person name="Yang X."/>
            <person name="Kang M."/>
            <person name="Yang Y."/>
            <person name="Xiong H."/>
            <person name="Wang M."/>
            <person name="Zhang Z."/>
            <person name="Wang Z."/>
            <person name="Wu H."/>
            <person name="Ma T."/>
            <person name="Liu J."/>
            <person name="Xi Z."/>
        </authorList>
    </citation>
    <scope>NUCLEOTIDE SEQUENCE [LARGE SCALE GENOMIC DNA]</scope>
    <source>
        <strain evidence="1">J267</strain>
        <tissue evidence="1">Leaf</tissue>
    </source>
</reference>
<sequence>MRESPHQLVGLQTMKINSKTKLQLVGWFILIGVLKKHSGFSRSCPLYIIEPQAEEMRSPYVIGEIYNVKIFLGIRVS</sequence>
<keyword evidence="2" id="KW-1185">Reference proteome</keyword>
<gene>
    <name evidence="1" type="ORF">F0562_001665</name>
</gene>
<organism evidence="1 2">
    <name type="scientific">Nyssa sinensis</name>
    <dbReference type="NCBI Taxonomy" id="561372"/>
    <lineage>
        <taxon>Eukaryota</taxon>
        <taxon>Viridiplantae</taxon>
        <taxon>Streptophyta</taxon>
        <taxon>Embryophyta</taxon>
        <taxon>Tracheophyta</taxon>
        <taxon>Spermatophyta</taxon>
        <taxon>Magnoliopsida</taxon>
        <taxon>eudicotyledons</taxon>
        <taxon>Gunneridae</taxon>
        <taxon>Pentapetalae</taxon>
        <taxon>asterids</taxon>
        <taxon>Cornales</taxon>
        <taxon>Nyssaceae</taxon>
        <taxon>Nyssa</taxon>
    </lineage>
</organism>
<protein>
    <submittedName>
        <fullName evidence="1">Uncharacterized protein</fullName>
    </submittedName>
</protein>
<name>A0A5J5C3X5_9ASTE</name>
<dbReference type="EMBL" id="CM018031">
    <property type="protein sequence ID" value="KAA8549978.1"/>
    <property type="molecule type" value="Genomic_DNA"/>
</dbReference>
<dbReference type="AlphaFoldDB" id="A0A5J5C3X5"/>
<dbReference type="Proteomes" id="UP000325577">
    <property type="component" value="Linkage Group LG0"/>
</dbReference>
<accession>A0A5J5C3X5</accession>
<proteinExistence type="predicted"/>
<evidence type="ECO:0000313" key="2">
    <source>
        <dbReference type="Proteomes" id="UP000325577"/>
    </source>
</evidence>
<evidence type="ECO:0000313" key="1">
    <source>
        <dbReference type="EMBL" id="KAA8549978.1"/>
    </source>
</evidence>